<accession>A0A2H3B207</accession>
<proteinExistence type="predicted"/>
<organism evidence="3 4">
    <name type="scientific">Armillaria solidipes</name>
    <dbReference type="NCBI Taxonomy" id="1076256"/>
    <lineage>
        <taxon>Eukaryota</taxon>
        <taxon>Fungi</taxon>
        <taxon>Dikarya</taxon>
        <taxon>Basidiomycota</taxon>
        <taxon>Agaricomycotina</taxon>
        <taxon>Agaricomycetes</taxon>
        <taxon>Agaricomycetidae</taxon>
        <taxon>Agaricales</taxon>
        <taxon>Marasmiineae</taxon>
        <taxon>Physalacriaceae</taxon>
        <taxon>Armillaria</taxon>
    </lineage>
</organism>
<keyword evidence="2" id="KW-1133">Transmembrane helix</keyword>
<keyword evidence="2" id="KW-0472">Membrane</keyword>
<keyword evidence="2" id="KW-0812">Transmembrane</keyword>
<keyword evidence="4" id="KW-1185">Reference proteome</keyword>
<evidence type="ECO:0000313" key="3">
    <source>
        <dbReference type="EMBL" id="PBK60038.1"/>
    </source>
</evidence>
<feature type="transmembrane region" description="Helical" evidence="2">
    <location>
        <begin position="63"/>
        <end position="85"/>
    </location>
</feature>
<feature type="region of interest" description="Disordered" evidence="1">
    <location>
        <begin position="1"/>
        <end position="34"/>
    </location>
</feature>
<name>A0A2H3B207_9AGAR</name>
<protein>
    <submittedName>
        <fullName evidence="3">Uncharacterized protein</fullName>
    </submittedName>
</protein>
<dbReference type="EMBL" id="KZ293493">
    <property type="protein sequence ID" value="PBK60038.1"/>
    <property type="molecule type" value="Genomic_DNA"/>
</dbReference>
<evidence type="ECO:0000313" key="4">
    <source>
        <dbReference type="Proteomes" id="UP000218334"/>
    </source>
</evidence>
<gene>
    <name evidence="3" type="ORF">ARMSODRAFT_982602</name>
</gene>
<evidence type="ECO:0000256" key="1">
    <source>
        <dbReference type="SAM" id="MobiDB-lite"/>
    </source>
</evidence>
<reference evidence="4" key="1">
    <citation type="journal article" date="2017" name="Nat. Ecol. Evol.">
        <title>Genome expansion and lineage-specific genetic innovations in the forest pathogenic fungi Armillaria.</title>
        <authorList>
            <person name="Sipos G."/>
            <person name="Prasanna A.N."/>
            <person name="Walter M.C."/>
            <person name="O'Connor E."/>
            <person name="Balint B."/>
            <person name="Krizsan K."/>
            <person name="Kiss B."/>
            <person name="Hess J."/>
            <person name="Varga T."/>
            <person name="Slot J."/>
            <person name="Riley R."/>
            <person name="Boka B."/>
            <person name="Rigling D."/>
            <person name="Barry K."/>
            <person name="Lee J."/>
            <person name="Mihaltcheva S."/>
            <person name="LaButti K."/>
            <person name="Lipzen A."/>
            <person name="Waldron R."/>
            <person name="Moloney N.M."/>
            <person name="Sperisen C."/>
            <person name="Kredics L."/>
            <person name="Vagvoelgyi C."/>
            <person name="Patrignani A."/>
            <person name="Fitzpatrick D."/>
            <person name="Nagy I."/>
            <person name="Doyle S."/>
            <person name="Anderson J.B."/>
            <person name="Grigoriev I.V."/>
            <person name="Gueldener U."/>
            <person name="Muensterkoetter M."/>
            <person name="Nagy L.G."/>
        </authorList>
    </citation>
    <scope>NUCLEOTIDE SEQUENCE [LARGE SCALE GENOMIC DNA]</scope>
    <source>
        <strain evidence="4">28-4</strain>
    </source>
</reference>
<evidence type="ECO:0000256" key="2">
    <source>
        <dbReference type="SAM" id="Phobius"/>
    </source>
</evidence>
<feature type="compositionally biased region" description="Polar residues" evidence="1">
    <location>
        <begin position="23"/>
        <end position="34"/>
    </location>
</feature>
<sequence length="125" mass="13892">MSATGSPNHRVHPHWSPPRPKIHQSSCSEPTQDGPSSCGFLGAMWQTVAYWLMGAMSNDPSKLVFFAGFYKSIQGIAFALPMVVLRIKDHPELDVETIARMDDKARIRPIHDVAAEMKRTQASLC</sequence>
<dbReference type="Proteomes" id="UP000218334">
    <property type="component" value="Unassembled WGS sequence"/>
</dbReference>
<dbReference type="AlphaFoldDB" id="A0A2H3B207"/>